<dbReference type="SUPFAM" id="SSF53474">
    <property type="entry name" value="alpha/beta-Hydrolases"/>
    <property type="match status" value="1"/>
</dbReference>
<dbReference type="InterPro" id="IPR000073">
    <property type="entry name" value="AB_hydrolase_1"/>
</dbReference>
<reference evidence="3" key="2">
    <citation type="submission" date="2023-06" db="EMBL/GenBank/DDBJ databases">
        <authorList>
            <person name="Kobayashi Y."/>
            <person name="Kayamori A."/>
            <person name="Aoki K."/>
            <person name="Shiwa Y."/>
            <person name="Fujita N."/>
            <person name="Sugita T."/>
            <person name="Iwasaki W."/>
            <person name="Tanaka N."/>
            <person name="Takashima M."/>
        </authorList>
    </citation>
    <scope>NUCLEOTIDE SEQUENCE</scope>
    <source>
        <strain evidence="3">HIS016</strain>
    </source>
</reference>
<gene>
    <name evidence="3" type="ORF">CspeluHIS016_0113800</name>
</gene>
<dbReference type="InterPro" id="IPR050266">
    <property type="entry name" value="AB_hydrolase_sf"/>
</dbReference>
<proteinExistence type="predicted"/>
<evidence type="ECO:0000313" key="4">
    <source>
        <dbReference type="Proteomes" id="UP001222932"/>
    </source>
</evidence>
<dbReference type="PANTHER" id="PTHR43798">
    <property type="entry name" value="MONOACYLGLYCEROL LIPASE"/>
    <property type="match status" value="1"/>
</dbReference>
<reference evidence="3" key="1">
    <citation type="journal article" date="2023" name="BMC Genomics">
        <title>Chromosome-level genome assemblies of Cutaneotrichosporon spp. (Trichosporonales, Basidiomycota) reveal imbalanced evolution between nucleotide sequences and chromosome synteny.</title>
        <authorList>
            <person name="Kobayashi Y."/>
            <person name="Kayamori A."/>
            <person name="Aoki K."/>
            <person name="Shiwa Y."/>
            <person name="Matsutani M."/>
            <person name="Fujita N."/>
            <person name="Sugita T."/>
            <person name="Iwasaki W."/>
            <person name="Tanaka N."/>
            <person name="Takashima M."/>
        </authorList>
    </citation>
    <scope>NUCLEOTIDE SEQUENCE</scope>
    <source>
        <strain evidence="3">HIS016</strain>
    </source>
</reference>
<dbReference type="PANTHER" id="PTHR43798:SF33">
    <property type="entry name" value="HYDROLASE, PUTATIVE (AFU_ORTHOLOGUE AFUA_2G14860)-RELATED"/>
    <property type="match status" value="1"/>
</dbReference>
<feature type="domain" description="AB hydrolase-1" evidence="2">
    <location>
        <begin position="39"/>
        <end position="276"/>
    </location>
</feature>
<protein>
    <recommendedName>
        <fullName evidence="2">AB hydrolase-1 domain-containing protein</fullName>
    </recommendedName>
</protein>
<evidence type="ECO:0000259" key="2">
    <source>
        <dbReference type="Pfam" id="PF12697"/>
    </source>
</evidence>
<comment type="caution">
    <text evidence="3">The sequence shown here is derived from an EMBL/GenBank/DDBJ whole genome shotgun (WGS) entry which is preliminary data.</text>
</comment>
<accession>A0AAD3TQD0</accession>
<evidence type="ECO:0000256" key="1">
    <source>
        <dbReference type="SAM" id="MobiDB-lite"/>
    </source>
</evidence>
<keyword evidence="4" id="KW-1185">Reference proteome</keyword>
<dbReference type="GO" id="GO:0016020">
    <property type="term" value="C:membrane"/>
    <property type="evidence" value="ECO:0007669"/>
    <property type="project" value="TreeGrafter"/>
</dbReference>
<sequence length="284" mass="30752">MSEKSMILDNAALVSLPDGRQLQTFTLGNGPDLVFFEAGGASAGAVWGLVVDDLAPLTDARIVLYNRAGYGASWAAWDTRTLSDLVRDLHDLLATMEYRRLVLVGHSLGGPIVRAAASILGDRCTGLVLVDPSDEGNPEYFGRMEKAFYRNSWTFFPRAVWGSLRTQKEQQLMGIPEPYRSQAVADSSSPKAGWTAGYEVANIVPGLRGLVASPLVLAETTAVTCISGQLPPASKMREEQNTAHRRRAMASPRGKYVPAHRSGHAIYQSEPQLVADEVAAILKL</sequence>
<dbReference type="Pfam" id="PF12697">
    <property type="entry name" value="Abhydrolase_6"/>
    <property type="match status" value="1"/>
</dbReference>
<evidence type="ECO:0000313" key="3">
    <source>
        <dbReference type="EMBL" id="GMK54794.1"/>
    </source>
</evidence>
<dbReference type="Proteomes" id="UP001222932">
    <property type="component" value="Unassembled WGS sequence"/>
</dbReference>
<dbReference type="Gene3D" id="3.40.50.1820">
    <property type="entry name" value="alpha/beta hydrolase"/>
    <property type="match status" value="1"/>
</dbReference>
<name>A0AAD3TQD0_9TREE</name>
<organism evidence="3 4">
    <name type="scientific">Cutaneotrichosporon spelunceum</name>
    <dbReference type="NCBI Taxonomy" id="1672016"/>
    <lineage>
        <taxon>Eukaryota</taxon>
        <taxon>Fungi</taxon>
        <taxon>Dikarya</taxon>
        <taxon>Basidiomycota</taxon>
        <taxon>Agaricomycotina</taxon>
        <taxon>Tremellomycetes</taxon>
        <taxon>Trichosporonales</taxon>
        <taxon>Trichosporonaceae</taxon>
        <taxon>Cutaneotrichosporon</taxon>
    </lineage>
</organism>
<feature type="region of interest" description="Disordered" evidence="1">
    <location>
        <begin position="233"/>
        <end position="255"/>
    </location>
</feature>
<dbReference type="EMBL" id="BTCM01000001">
    <property type="protein sequence ID" value="GMK54794.1"/>
    <property type="molecule type" value="Genomic_DNA"/>
</dbReference>
<dbReference type="InterPro" id="IPR029058">
    <property type="entry name" value="AB_hydrolase_fold"/>
</dbReference>
<dbReference type="AlphaFoldDB" id="A0AAD3TQD0"/>